<evidence type="ECO:0000313" key="3">
    <source>
        <dbReference type="EMBL" id="KAA6315087.1"/>
    </source>
</evidence>
<dbReference type="AlphaFoldDB" id="A0A5J4Q062"/>
<proteinExistence type="predicted"/>
<dbReference type="InterPro" id="IPR052021">
    <property type="entry name" value="Type-I_RS_S_subunit"/>
</dbReference>
<gene>
    <name evidence="3" type="ORF">EZS27_034402</name>
</gene>
<evidence type="ECO:0000256" key="2">
    <source>
        <dbReference type="ARBA" id="ARBA00023125"/>
    </source>
</evidence>
<dbReference type="EMBL" id="SNRY01005390">
    <property type="protein sequence ID" value="KAA6315087.1"/>
    <property type="molecule type" value="Genomic_DNA"/>
</dbReference>
<protein>
    <submittedName>
        <fullName evidence="3">Uncharacterized protein</fullName>
    </submittedName>
</protein>
<organism evidence="3">
    <name type="scientific">termite gut metagenome</name>
    <dbReference type="NCBI Taxonomy" id="433724"/>
    <lineage>
        <taxon>unclassified sequences</taxon>
        <taxon>metagenomes</taxon>
        <taxon>organismal metagenomes</taxon>
    </lineage>
</organism>
<comment type="caution">
    <text evidence="3">The sequence shown here is derived from an EMBL/GenBank/DDBJ whole genome shotgun (WGS) entry which is preliminary data.</text>
</comment>
<dbReference type="GO" id="GO:0009307">
    <property type="term" value="P:DNA restriction-modification system"/>
    <property type="evidence" value="ECO:0007669"/>
    <property type="project" value="UniProtKB-KW"/>
</dbReference>
<evidence type="ECO:0000256" key="1">
    <source>
        <dbReference type="ARBA" id="ARBA00022747"/>
    </source>
</evidence>
<name>A0A5J4Q062_9ZZZZ</name>
<dbReference type="GO" id="GO:0003677">
    <property type="term" value="F:DNA binding"/>
    <property type="evidence" value="ECO:0007669"/>
    <property type="project" value="UniProtKB-KW"/>
</dbReference>
<dbReference type="PANTHER" id="PTHR30408:SF13">
    <property type="entry name" value="TYPE I RESTRICTION ENZYME HINDI SPECIFICITY SUBUNIT"/>
    <property type="match status" value="1"/>
</dbReference>
<sequence length="225" mass="25977">MRFLEFTGEWEKYVISDILEFFPTNSLSWEQLECDTDNLHNLHYGLIHKGLPTQIELKKCLLPNIKKEFLPNNYTVCKDGDIAFADASEDTGDVAKVVEFLNCDGEKIVCGLHTIHGRDKLNLTVKGFKGYAFSSTIFRNQIRRLAQGTKVYSVSTENFNESSISIPTKEEQSKIANLMLLIDQRLETQIKIVEGLESLMRSLREKLFTQKLRFKDSNRNEFPDW</sequence>
<accession>A0A5J4Q062</accession>
<dbReference type="PANTHER" id="PTHR30408">
    <property type="entry name" value="TYPE-1 RESTRICTION ENZYME ECOKI SPECIFICITY PROTEIN"/>
    <property type="match status" value="1"/>
</dbReference>
<dbReference type="Gene3D" id="3.90.220.20">
    <property type="entry name" value="DNA methylase specificity domains"/>
    <property type="match status" value="1"/>
</dbReference>
<reference evidence="3" key="1">
    <citation type="submission" date="2019-03" db="EMBL/GenBank/DDBJ databases">
        <title>Single cell metagenomics reveals metabolic interactions within the superorganism composed of flagellate Streblomastix strix and complex community of Bacteroidetes bacteria on its surface.</title>
        <authorList>
            <person name="Treitli S.C."/>
            <person name="Kolisko M."/>
            <person name="Husnik F."/>
            <person name="Keeling P."/>
            <person name="Hampl V."/>
        </authorList>
    </citation>
    <scope>NUCLEOTIDE SEQUENCE</scope>
    <source>
        <strain evidence="3">STM</strain>
    </source>
</reference>
<feature type="non-terminal residue" evidence="3">
    <location>
        <position position="225"/>
    </location>
</feature>
<dbReference type="SUPFAM" id="SSF116734">
    <property type="entry name" value="DNA methylase specificity domain"/>
    <property type="match status" value="1"/>
</dbReference>
<keyword evidence="1" id="KW-0680">Restriction system</keyword>
<keyword evidence="2" id="KW-0238">DNA-binding</keyword>
<dbReference type="InterPro" id="IPR044946">
    <property type="entry name" value="Restrct_endonuc_typeI_TRD_sf"/>
</dbReference>